<evidence type="ECO:0000313" key="1">
    <source>
        <dbReference type="EMBL" id="VDP67678.1"/>
    </source>
</evidence>
<evidence type="ECO:0000313" key="2">
    <source>
        <dbReference type="Proteomes" id="UP000279833"/>
    </source>
</evidence>
<sequence length="79" mass="8481">MLQPLPYFLSSTRALSELHAGHSGTAYITMTLTSPVISFGFNTAPRTNFSLSCLPPMAEGCLTVNFSPTLNWGGLLLAF</sequence>
<reference evidence="3" key="1">
    <citation type="submission" date="2016-06" db="UniProtKB">
        <authorList>
            <consortium name="WormBaseParasite"/>
        </authorList>
    </citation>
    <scope>IDENTIFICATION</scope>
</reference>
<keyword evidence="2" id="KW-1185">Reference proteome</keyword>
<proteinExistence type="predicted"/>
<name>A0A183KV93_9TREM</name>
<organism evidence="3">
    <name type="scientific">Schistosoma curassoni</name>
    <dbReference type="NCBI Taxonomy" id="6186"/>
    <lineage>
        <taxon>Eukaryota</taxon>
        <taxon>Metazoa</taxon>
        <taxon>Spiralia</taxon>
        <taxon>Lophotrochozoa</taxon>
        <taxon>Platyhelminthes</taxon>
        <taxon>Trematoda</taxon>
        <taxon>Digenea</taxon>
        <taxon>Strigeidida</taxon>
        <taxon>Schistosomatoidea</taxon>
        <taxon>Schistosomatidae</taxon>
        <taxon>Schistosoma</taxon>
    </lineage>
</organism>
<dbReference type="WBParaSite" id="SCUD_0001898901-mRNA-1">
    <property type="protein sequence ID" value="SCUD_0001898901-mRNA-1"/>
    <property type="gene ID" value="SCUD_0001898901"/>
</dbReference>
<dbReference type="Proteomes" id="UP000279833">
    <property type="component" value="Unassembled WGS sequence"/>
</dbReference>
<gene>
    <name evidence="1" type="ORF">SCUD_LOCUS18985</name>
</gene>
<dbReference type="EMBL" id="UZAK01041807">
    <property type="protein sequence ID" value="VDP67678.1"/>
    <property type="molecule type" value="Genomic_DNA"/>
</dbReference>
<protein>
    <submittedName>
        <fullName evidence="3">Secreted protein</fullName>
    </submittedName>
</protein>
<accession>A0A183KV93</accession>
<reference evidence="1 2" key="2">
    <citation type="submission" date="2018-11" db="EMBL/GenBank/DDBJ databases">
        <authorList>
            <consortium name="Pathogen Informatics"/>
        </authorList>
    </citation>
    <scope>NUCLEOTIDE SEQUENCE [LARGE SCALE GENOMIC DNA]</scope>
    <source>
        <strain evidence="1">Dakar</strain>
        <strain evidence="2">Dakar, Senegal</strain>
    </source>
</reference>
<evidence type="ECO:0000313" key="3">
    <source>
        <dbReference type="WBParaSite" id="SCUD_0001898901-mRNA-1"/>
    </source>
</evidence>
<dbReference type="AlphaFoldDB" id="A0A183KV93"/>